<name>A0ABS4AP01_9PROT</name>
<protein>
    <submittedName>
        <fullName evidence="1">Uncharacterized protein</fullName>
    </submittedName>
</protein>
<accession>A0ABS4AP01</accession>
<comment type="caution">
    <text evidence="1">The sequence shown here is derived from an EMBL/GenBank/DDBJ whole genome shotgun (WGS) entry which is preliminary data.</text>
</comment>
<evidence type="ECO:0000313" key="2">
    <source>
        <dbReference type="Proteomes" id="UP000680815"/>
    </source>
</evidence>
<sequence>MSAPLPHSLARGAEHLHALGPRAIAEFLHEIAGGIGERAEDVIADRLARWRRLDPCLLRAVLARHSAGREFPAAVQLVEAAR</sequence>
<keyword evidence="2" id="KW-1185">Reference proteome</keyword>
<dbReference type="Proteomes" id="UP000680815">
    <property type="component" value="Unassembled WGS sequence"/>
</dbReference>
<organism evidence="1 2">
    <name type="scientific">Roseomonas nitratireducens</name>
    <dbReference type="NCBI Taxonomy" id="2820810"/>
    <lineage>
        <taxon>Bacteria</taxon>
        <taxon>Pseudomonadati</taxon>
        <taxon>Pseudomonadota</taxon>
        <taxon>Alphaproteobacteria</taxon>
        <taxon>Acetobacterales</taxon>
        <taxon>Roseomonadaceae</taxon>
        <taxon>Roseomonas</taxon>
    </lineage>
</organism>
<dbReference type="RefSeq" id="WP_209350466.1">
    <property type="nucleotide sequence ID" value="NZ_JAGIYZ010000002.1"/>
</dbReference>
<evidence type="ECO:0000313" key="1">
    <source>
        <dbReference type="EMBL" id="MBP0463090.1"/>
    </source>
</evidence>
<reference evidence="1 2" key="1">
    <citation type="submission" date="2021-03" db="EMBL/GenBank/DDBJ databases">
        <authorList>
            <person name="So Y."/>
        </authorList>
    </citation>
    <scope>NUCLEOTIDE SEQUENCE [LARGE SCALE GENOMIC DNA]</scope>
    <source>
        <strain evidence="1 2">PWR1</strain>
    </source>
</reference>
<gene>
    <name evidence="1" type="ORF">J5Y09_04135</name>
</gene>
<proteinExistence type="predicted"/>
<dbReference type="EMBL" id="JAGIYZ010000002">
    <property type="protein sequence ID" value="MBP0463090.1"/>
    <property type="molecule type" value="Genomic_DNA"/>
</dbReference>